<organism evidence="1 2">
    <name type="scientific">Cirrhinus molitorella</name>
    <name type="common">mud carp</name>
    <dbReference type="NCBI Taxonomy" id="172907"/>
    <lineage>
        <taxon>Eukaryota</taxon>
        <taxon>Metazoa</taxon>
        <taxon>Chordata</taxon>
        <taxon>Craniata</taxon>
        <taxon>Vertebrata</taxon>
        <taxon>Euteleostomi</taxon>
        <taxon>Actinopterygii</taxon>
        <taxon>Neopterygii</taxon>
        <taxon>Teleostei</taxon>
        <taxon>Ostariophysi</taxon>
        <taxon>Cypriniformes</taxon>
        <taxon>Cyprinidae</taxon>
        <taxon>Labeoninae</taxon>
        <taxon>Labeonini</taxon>
        <taxon>Cirrhinus</taxon>
    </lineage>
</organism>
<protein>
    <submittedName>
        <fullName evidence="1">Uncharacterized protein</fullName>
    </submittedName>
</protein>
<reference evidence="1 2" key="1">
    <citation type="submission" date="2023-09" db="EMBL/GenBank/DDBJ databases">
        <authorList>
            <person name="Wang M."/>
        </authorList>
    </citation>
    <scope>NUCLEOTIDE SEQUENCE [LARGE SCALE GENOMIC DNA]</scope>
    <source>
        <strain evidence="1">GT-2023</strain>
        <tissue evidence="1">Liver</tissue>
    </source>
</reference>
<gene>
    <name evidence="1" type="ORF">QQF64_029428</name>
</gene>
<proteinExistence type="predicted"/>
<evidence type="ECO:0000313" key="1">
    <source>
        <dbReference type="EMBL" id="KAL1270412.1"/>
    </source>
</evidence>
<dbReference type="Proteomes" id="UP001558613">
    <property type="component" value="Unassembled WGS sequence"/>
</dbReference>
<accession>A0ABR3N0K3</accession>
<sequence>MCEHTLCVRPSRLAEQEVWSDCGVMGRIGPEILPAPRAPLCSSCSTLHKKNQSANFLQPPLQIRISDLFTAQHLLETKWCRSFQRAQRGISLVYVCVCLETEPRNRENQER</sequence>
<keyword evidence="2" id="KW-1185">Reference proteome</keyword>
<evidence type="ECO:0000313" key="2">
    <source>
        <dbReference type="Proteomes" id="UP001558613"/>
    </source>
</evidence>
<dbReference type="EMBL" id="JAYMGO010000007">
    <property type="protein sequence ID" value="KAL1270412.1"/>
    <property type="molecule type" value="Genomic_DNA"/>
</dbReference>
<comment type="caution">
    <text evidence="1">The sequence shown here is derived from an EMBL/GenBank/DDBJ whole genome shotgun (WGS) entry which is preliminary data.</text>
</comment>
<name>A0ABR3N0K3_9TELE</name>